<sequence length="128" mass="14406">MNHNPSPDTRFGAKRGNKPYGGSHWRIEDTPRYKLERLTYLTEAEIQAIVADPGAPLFDRQIGEALMHANWNTLERIINQVYGPPVQRIEQTDMPAPTPLLDLDAIKAKAKMLNTAQAGEIRRKGTDD</sequence>
<evidence type="ECO:0000313" key="3">
    <source>
        <dbReference type="Proteomes" id="UP000029082"/>
    </source>
</evidence>
<gene>
    <name evidence="2" type="ORF">BMON_1852</name>
</gene>
<name>A0A087BT26_9BIFI</name>
<proteinExistence type="predicted"/>
<dbReference type="GeneID" id="78127473"/>
<dbReference type="EMBL" id="JGZE01000027">
    <property type="protein sequence ID" value="KFI74176.1"/>
    <property type="molecule type" value="Genomic_DNA"/>
</dbReference>
<accession>A0A087BT26</accession>
<reference evidence="2 3" key="1">
    <citation type="submission" date="2014-03" db="EMBL/GenBank/DDBJ databases">
        <title>Genomics of Bifidobacteria.</title>
        <authorList>
            <person name="Ventura M."/>
            <person name="Milani C."/>
            <person name="Lugli G.A."/>
        </authorList>
    </citation>
    <scope>NUCLEOTIDE SEQUENCE [LARGE SCALE GENOMIC DNA]</scope>
    <source>
        <strain evidence="2 3">DSM 21395</strain>
    </source>
</reference>
<dbReference type="RefSeq" id="WP_033513772.1">
    <property type="nucleotide sequence ID" value="NZ_JDUO01000036.1"/>
</dbReference>
<dbReference type="AlphaFoldDB" id="A0A087BT26"/>
<keyword evidence="3" id="KW-1185">Reference proteome</keyword>
<dbReference type="OrthoDB" id="9860154at2"/>
<comment type="caution">
    <text evidence="2">The sequence shown here is derived from an EMBL/GenBank/DDBJ whole genome shotgun (WGS) entry which is preliminary data.</text>
</comment>
<protein>
    <submittedName>
        <fullName evidence="2">Uncharacterized protein</fullName>
    </submittedName>
</protein>
<evidence type="ECO:0000313" key="2">
    <source>
        <dbReference type="EMBL" id="KFI74176.1"/>
    </source>
</evidence>
<feature type="region of interest" description="Disordered" evidence="1">
    <location>
        <begin position="1"/>
        <end position="24"/>
    </location>
</feature>
<dbReference type="STRING" id="1437603.GCA_000771525_01245"/>
<evidence type="ECO:0000256" key="1">
    <source>
        <dbReference type="SAM" id="MobiDB-lite"/>
    </source>
</evidence>
<dbReference type="Proteomes" id="UP000029082">
    <property type="component" value="Unassembled WGS sequence"/>
</dbReference>
<organism evidence="2 3">
    <name type="scientific">Bifidobacterium mongoliense DSM 21395</name>
    <dbReference type="NCBI Taxonomy" id="1437603"/>
    <lineage>
        <taxon>Bacteria</taxon>
        <taxon>Bacillati</taxon>
        <taxon>Actinomycetota</taxon>
        <taxon>Actinomycetes</taxon>
        <taxon>Bifidobacteriales</taxon>
        <taxon>Bifidobacteriaceae</taxon>
        <taxon>Bifidobacterium</taxon>
    </lineage>
</organism>